<feature type="region of interest" description="Disordered" evidence="1">
    <location>
        <begin position="97"/>
        <end position="133"/>
    </location>
</feature>
<feature type="compositionally biased region" description="Basic and acidic residues" evidence="1">
    <location>
        <begin position="279"/>
        <end position="289"/>
    </location>
</feature>
<sequence length="565" mass="63993">MLKRPLNTLLERWTQREERAARLRHQASHFLDSSSDDGEQTALGNEQNRGEGNAFFELLADERADLLKKSTLRHITEPDTFLHAALSKARERGCVEVPSGHVPARPVPSSSTRSSPRIKKSTSHTSSSTSSSSDVDRLLLSDLLSGHVCARDSYIIYPRLTTMQKAVPHVVEDSWEAKHYSYRWLLSLCHRLTYCSLSVVEKAVMEVEQRLIAHDFSQRMTEGVGESGNAEEVEADMSNRWQSTPKAPKHVHGISDSDCTVDRGGSTKRTGWSFGGKRSSGEDRRRGDEPASPSTRSAAKRRRSESTHVQTTLSVAEESATKKLKTQTNSSSSDVKRRKQASKQQDEDTRPDDNQSKSKKFARPTPTRPPDKRRLLPPRQTHSQQFSKDREITTDSDSSSGEEFMRTIRRRERLRHRQLRKHKAETLSPSARSAAKRRRSESTHVQTALSGAEESAAKRLKTQTDASSSDVKRRKQASKQQDEDTRPDDNQSKSKKSAHATPTRPLVKRRLPPPRQTHSQQFSKDREITTDSDSSSGEEFMRTVKRQERVRYTQRRKHKAKTLSA</sequence>
<protein>
    <submittedName>
        <fullName evidence="2">Uncharacterized protein</fullName>
    </submittedName>
</protein>
<feature type="compositionally biased region" description="Basic and acidic residues" evidence="1">
    <location>
        <begin position="539"/>
        <end position="551"/>
    </location>
</feature>
<feature type="region of interest" description="Disordered" evidence="1">
    <location>
        <begin position="28"/>
        <end position="49"/>
    </location>
</feature>
<organism evidence="2 3">
    <name type="scientific">Batillaria attramentaria</name>
    <dbReference type="NCBI Taxonomy" id="370345"/>
    <lineage>
        <taxon>Eukaryota</taxon>
        <taxon>Metazoa</taxon>
        <taxon>Spiralia</taxon>
        <taxon>Lophotrochozoa</taxon>
        <taxon>Mollusca</taxon>
        <taxon>Gastropoda</taxon>
        <taxon>Caenogastropoda</taxon>
        <taxon>Sorbeoconcha</taxon>
        <taxon>Cerithioidea</taxon>
        <taxon>Batillariidae</taxon>
        <taxon>Batillaria</taxon>
    </lineage>
</organism>
<gene>
    <name evidence="2" type="ORF">BaRGS_00034457</name>
</gene>
<feature type="compositionally biased region" description="Low complexity" evidence="1">
    <location>
        <begin position="123"/>
        <end position="133"/>
    </location>
</feature>
<keyword evidence="3" id="KW-1185">Reference proteome</keyword>
<accession>A0ABD0JH65</accession>
<feature type="compositionally biased region" description="Basic and acidic residues" evidence="1">
    <location>
        <begin position="344"/>
        <end position="356"/>
    </location>
</feature>
<feature type="compositionally biased region" description="Basic and acidic residues" evidence="1">
    <location>
        <begin position="480"/>
        <end position="492"/>
    </location>
</feature>
<comment type="caution">
    <text evidence="2">The sequence shown here is derived from an EMBL/GenBank/DDBJ whole genome shotgun (WGS) entry which is preliminary data.</text>
</comment>
<feature type="compositionally biased region" description="Basic residues" evidence="1">
    <location>
        <begin position="407"/>
        <end position="423"/>
    </location>
</feature>
<feature type="compositionally biased region" description="Basic residues" evidence="1">
    <location>
        <begin position="552"/>
        <end position="565"/>
    </location>
</feature>
<evidence type="ECO:0000313" key="2">
    <source>
        <dbReference type="EMBL" id="KAK7474322.1"/>
    </source>
</evidence>
<evidence type="ECO:0000313" key="3">
    <source>
        <dbReference type="Proteomes" id="UP001519460"/>
    </source>
</evidence>
<evidence type="ECO:0000256" key="1">
    <source>
        <dbReference type="SAM" id="MobiDB-lite"/>
    </source>
</evidence>
<reference evidence="2 3" key="1">
    <citation type="journal article" date="2023" name="Sci. Data">
        <title>Genome assembly of the Korean intertidal mud-creeper Batillaria attramentaria.</title>
        <authorList>
            <person name="Patra A.K."/>
            <person name="Ho P.T."/>
            <person name="Jun S."/>
            <person name="Lee S.J."/>
            <person name="Kim Y."/>
            <person name="Won Y.J."/>
        </authorList>
    </citation>
    <scope>NUCLEOTIDE SEQUENCE [LARGE SCALE GENOMIC DNA]</scope>
    <source>
        <strain evidence="2">Wonlab-2016</strain>
    </source>
</reference>
<dbReference type="AlphaFoldDB" id="A0ABD0JH65"/>
<dbReference type="EMBL" id="JACVVK020000440">
    <property type="protein sequence ID" value="KAK7474322.1"/>
    <property type="molecule type" value="Genomic_DNA"/>
</dbReference>
<name>A0ABD0JH65_9CAEN</name>
<dbReference type="Proteomes" id="UP001519460">
    <property type="component" value="Unassembled WGS sequence"/>
</dbReference>
<proteinExistence type="predicted"/>
<feature type="region of interest" description="Disordered" evidence="1">
    <location>
        <begin position="222"/>
        <end position="565"/>
    </location>
</feature>